<dbReference type="EMBL" id="MU970046">
    <property type="protein sequence ID" value="KAK9324801.1"/>
    <property type="molecule type" value="Genomic_DNA"/>
</dbReference>
<keyword evidence="2" id="KW-1185">Reference proteome</keyword>
<name>A0ACC3TVI9_9ASCO</name>
<reference evidence="2" key="1">
    <citation type="journal article" date="2024" name="Front. Bioeng. Biotechnol.">
        <title>Genome-scale model development and genomic sequencing of the oleaginous clade Lipomyces.</title>
        <authorList>
            <person name="Czajka J.J."/>
            <person name="Han Y."/>
            <person name="Kim J."/>
            <person name="Mondo S.J."/>
            <person name="Hofstad B.A."/>
            <person name="Robles A."/>
            <person name="Haridas S."/>
            <person name="Riley R."/>
            <person name="LaButti K."/>
            <person name="Pangilinan J."/>
            <person name="Andreopoulos W."/>
            <person name="Lipzen A."/>
            <person name="Yan J."/>
            <person name="Wang M."/>
            <person name="Ng V."/>
            <person name="Grigoriev I.V."/>
            <person name="Spatafora J.W."/>
            <person name="Magnuson J.K."/>
            <person name="Baker S.E."/>
            <person name="Pomraning K.R."/>
        </authorList>
    </citation>
    <scope>NUCLEOTIDE SEQUENCE [LARGE SCALE GENOMIC DNA]</scope>
    <source>
        <strain evidence="2">CBS 10300</strain>
    </source>
</reference>
<protein>
    <submittedName>
        <fullName evidence="1">Nuclear pore complex assembly-domain-containing protein</fullName>
    </submittedName>
</protein>
<dbReference type="Proteomes" id="UP001489719">
    <property type="component" value="Unassembled WGS sequence"/>
</dbReference>
<gene>
    <name evidence="1" type="ORF">V1517DRAFT_316343</name>
</gene>
<organism evidence="1 2">
    <name type="scientific">Lipomyces orientalis</name>
    <dbReference type="NCBI Taxonomy" id="1233043"/>
    <lineage>
        <taxon>Eukaryota</taxon>
        <taxon>Fungi</taxon>
        <taxon>Dikarya</taxon>
        <taxon>Ascomycota</taxon>
        <taxon>Saccharomycotina</taxon>
        <taxon>Lipomycetes</taxon>
        <taxon>Lipomycetales</taxon>
        <taxon>Lipomycetaceae</taxon>
        <taxon>Lipomyces</taxon>
    </lineage>
</organism>
<sequence length="311" mass="35274">MNIPMDGEVEEGIESIFPSAEFPYDRNLLNDLSTQRSNLDGYLFFDLLATGIAAVSDAQDLYPPRDSRALHFLYDHIATANADILKKHCLLYYILKDYGPQRASDYVDSVLLPDAHKRLIDGVYALDRFQFQEAMTNLTHPSVRLQFTEKVLTTLLKYCDKGPQYIRIYVAVTSPILDTREAAIVYLDALSRVSIFSALEFVRTTPPEDRVERYRLLIDLCLSHGPDSSAYNIATLPLNDHEEEIVLQYLATRPDATAKNILIVRELHRGHLDNAKTVATSRQRQISLGTGKEKQWVAMAQKLKTDPSQLL</sequence>
<accession>A0ACC3TVI9</accession>
<evidence type="ECO:0000313" key="2">
    <source>
        <dbReference type="Proteomes" id="UP001489719"/>
    </source>
</evidence>
<evidence type="ECO:0000313" key="1">
    <source>
        <dbReference type="EMBL" id="KAK9324801.1"/>
    </source>
</evidence>
<comment type="caution">
    <text evidence="1">The sequence shown here is derived from an EMBL/GenBank/DDBJ whole genome shotgun (WGS) entry which is preliminary data.</text>
</comment>
<proteinExistence type="predicted"/>